<evidence type="ECO:0000259" key="5">
    <source>
        <dbReference type="Pfam" id="PF18564"/>
    </source>
</evidence>
<dbReference type="Pfam" id="PF18564">
    <property type="entry name" value="Glyco_hydro_5_C"/>
    <property type="match status" value="1"/>
</dbReference>
<dbReference type="InterPro" id="IPR013780">
    <property type="entry name" value="Glyco_hydro_b"/>
</dbReference>
<evidence type="ECO:0000256" key="4">
    <source>
        <dbReference type="SAM" id="Phobius"/>
    </source>
</evidence>
<proteinExistence type="inferred from homology"/>
<dbReference type="Gene3D" id="2.60.40.1180">
    <property type="entry name" value="Golgi alpha-mannosidase II"/>
    <property type="match status" value="1"/>
</dbReference>
<reference evidence="6" key="1">
    <citation type="submission" date="2023-03" db="EMBL/GenBank/DDBJ databases">
        <title>Mating type loci evolution in Malassezia.</title>
        <authorList>
            <person name="Coelho M.A."/>
        </authorList>
    </citation>
    <scope>NUCLEOTIDE SEQUENCE</scope>
    <source>
        <strain evidence="6">CBS 9557</strain>
    </source>
</reference>
<dbReference type="PANTHER" id="PTHR31308">
    <property type="match status" value="1"/>
</dbReference>
<feature type="transmembrane region" description="Helical" evidence="4">
    <location>
        <begin position="451"/>
        <end position="469"/>
    </location>
</feature>
<keyword evidence="4" id="KW-0472">Membrane</keyword>
<evidence type="ECO:0000256" key="1">
    <source>
        <dbReference type="ARBA" id="ARBA00005641"/>
    </source>
</evidence>
<dbReference type="SUPFAM" id="SSF51445">
    <property type="entry name" value="(Trans)glycosidases"/>
    <property type="match status" value="1"/>
</dbReference>
<dbReference type="GO" id="GO:0050295">
    <property type="term" value="F:steryl-beta-glucosidase activity"/>
    <property type="evidence" value="ECO:0007669"/>
    <property type="project" value="TreeGrafter"/>
</dbReference>
<dbReference type="InterPro" id="IPR052066">
    <property type="entry name" value="Glycosphingolipid_Hydrolases"/>
</dbReference>
<feature type="domain" description="Glycoside hydrolase family 5 C-terminal" evidence="5">
    <location>
        <begin position="350"/>
        <end position="440"/>
    </location>
</feature>
<dbReference type="Gene3D" id="3.20.20.80">
    <property type="entry name" value="Glycosidases"/>
    <property type="match status" value="1"/>
</dbReference>
<keyword evidence="3" id="KW-0326">Glycosidase</keyword>
<comment type="similarity">
    <text evidence="1">Belongs to the glycosyl hydrolase 5 (cellulase A) family.</text>
</comment>
<keyword evidence="7" id="KW-1185">Reference proteome</keyword>
<dbReference type="AlphaFoldDB" id="A0AAF0EPS3"/>
<dbReference type="InterPro" id="IPR041036">
    <property type="entry name" value="GH5_C"/>
</dbReference>
<evidence type="ECO:0000256" key="2">
    <source>
        <dbReference type="ARBA" id="ARBA00022801"/>
    </source>
</evidence>
<dbReference type="Proteomes" id="UP001213623">
    <property type="component" value="Chromosome 3"/>
</dbReference>
<organism evidence="6 7">
    <name type="scientific">Malassezia nana</name>
    <dbReference type="NCBI Taxonomy" id="180528"/>
    <lineage>
        <taxon>Eukaryota</taxon>
        <taxon>Fungi</taxon>
        <taxon>Dikarya</taxon>
        <taxon>Basidiomycota</taxon>
        <taxon>Ustilaginomycotina</taxon>
        <taxon>Malasseziomycetes</taxon>
        <taxon>Malasseziales</taxon>
        <taxon>Malasseziaceae</taxon>
        <taxon>Malassezia</taxon>
    </lineage>
</organism>
<gene>
    <name evidence="6" type="ORF">MNAN1_001549</name>
</gene>
<protein>
    <recommendedName>
        <fullName evidence="5">Glycoside hydrolase family 5 C-terminal domain-containing protein</fullName>
    </recommendedName>
</protein>
<evidence type="ECO:0000313" key="7">
    <source>
        <dbReference type="Proteomes" id="UP001213623"/>
    </source>
</evidence>
<accession>A0AAF0EPS3</accession>
<keyword evidence="2" id="KW-0378">Hydrolase</keyword>
<evidence type="ECO:0000313" key="6">
    <source>
        <dbReference type="EMBL" id="WFD26566.1"/>
    </source>
</evidence>
<name>A0AAF0EPS3_9BASI</name>
<dbReference type="PANTHER" id="PTHR31308:SF5">
    <property type="entry name" value="ERGOSTERYL-BETA-GLUCOSIDASE"/>
    <property type="match status" value="1"/>
</dbReference>
<keyword evidence="4" id="KW-0812">Transmembrane</keyword>
<dbReference type="EMBL" id="CP119894">
    <property type="protein sequence ID" value="WFD26566.1"/>
    <property type="molecule type" value="Genomic_DNA"/>
</dbReference>
<keyword evidence="4" id="KW-1133">Transmembrane helix</keyword>
<evidence type="ECO:0000256" key="3">
    <source>
        <dbReference type="ARBA" id="ARBA00023295"/>
    </source>
</evidence>
<dbReference type="GO" id="GO:1904462">
    <property type="term" value="P:ergosteryl 3-beta-D-glucoside catabolic process"/>
    <property type="evidence" value="ECO:0007669"/>
    <property type="project" value="TreeGrafter"/>
</dbReference>
<sequence>MNEPHRGYINLHSFHAWNFMTDLHIGHYPSALQGMALGDGYAQDVSFYVKSWPVPSRVSHKTRIDPDGAKAWAAKDADPQFPSTRTTDGCIWREHGVWDWDEEKNKPVVLQADYFEVDPRPGYQRQPVEWYRDFYAPLAPLHPNALFLMEPIPNEFMPRWSTDQDKPLPGTTCTVVPLPRPERFVYAPHFYDLNVLFFKAYNGMSVNVQALSRGAFILRALYFGARGLLRNYLGQIGTVVRQGQAALGPVPTLIGEVGIPYDVNGSLTKTPGDYRCQTLLMDALVSALERHWVSFTLWNYNPSNTVAHGDSWNMEDFSILNQEPSARDRANWYGDEVMYAGGRALHAIIRPYASKVAGIPKSTSWNRHTRTFCFTWVSMAPVGTDSPMARVTDIYVPEYYFRGVQPEILLSDGQAIYEPEKQTLHIVTDKNEPGARHTLRLCAPKPKKGRVWRLIIALLVLVVGIWITHAV</sequence>
<dbReference type="InterPro" id="IPR017853">
    <property type="entry name" value="GH"/>
</dbReference>